<accession>A0ABQ9IZW2</accession>
<evidence type="ECO:0000313" key="2">
    <source>
        <dbReference type="Proteomes" id="UP001162164"/>
    </source>
</evidence>
<gene>
    <name evidence="1" type="ORF">NQ317_018784</name>
</gene>
<reference evidence="1" key="1">
    <citation type="journal article" date="2023" name="Insect Mol. Biol.">
        <title>Genome sequencing provides insights into the evolution of gene families encoding plant cell wall-degrading enzymes in longhorned beetles.</title>
        <authorList>
            <person name="Shin N.R."/>
            <person name="Okamura Y."/>
            <person name="Kirsch R."/>
            <person name="Pauchet Y."/>
        </authorList>
    </citation>
    <scope>NUCLEOTIDE SEQUENCE</scope>
    <source>
        <strain evidence="1">MMC_N1</strain>
    </source>
</reference>
<organism evidence="1 2">
    <name type="scientific">Molorchus minor</name>
    <dbReference type="NCBI Taxonomy" id="1323400"/>
    <lineage>
        <taxon>Eukaryota</taxon>
        <taxon>Metazoa</taxon>
        <taxon>Ecdysozoa</taxon>
        <taxon>Arthropoda</taxon>
        <taxon>Hexapoda</taxon>
        <taxon>Insecta</taxon>
        <taxon>Pterygota</taxon>
        <taxon>Neoptera</taxon>
        <taxon>Endopterygota</taxon>
        <taxon>Coleoptera</taxon>
        <taxon>Polyphaga</taxon>
        <taxon>Cucujiformia</taxon>
        <taxon>Chrysomeloidea</taxon>
        <taxon>Cerambycidae</taxon>
        <taxon>Lamiinae</taxon>
        <taxon>Monochamini</taxon>
        <taxon>Molorchus</taxon>
    </lineage>
</organism>
<name>A0ABQ9IZW2_9CUCU</name>
<keyword evidence="2" id="KW-1185">Reference proteome</keyword>
<sequence>MAELKVLNRKRGTIKARFTQFKNYLDELVGDSSDIKLDKVDLIDLESRMNKIQSSLLELEDVQRDIELMVSDDDFENQVDQRLQLESSFHQLISIGKKILSDNADADIPDNNKI</sequence>
<dbReference type="EMBL" id="JAPWTJ010001727">
    <property type="protein sequence ID" value="KAJ8969788.1"/>
    <property type="molecule type" value="Genomic_DNA"/>
</dbReference>
<comment type="caution">
    <text evidence="1">The sequence shown here is derived from an EMBL/GenBank/DDBJ whole genome shotgun (WGS) entry which is preliminary data.</text>
</comment>
<protein>
    <submittedName>
        <fullName evidence="1">Uncharacterized protein</fullName>
    </submittedName>
</protein>
<proteinExistence type="predicted"/>
<dbReference type="Proteomes" id="UP001162164">
    <property type="component" value="Unassembled WGS sequence"/>
</dbReference>
<evidence type="ECO:0000313" key="1">
    <source>
        <dbReference type="EMBL" id="KAJ8969788.1"/>
    </source>
</evidence>